<name>A0A8J3P9J4_9ACTN</name>
<feature type="transmembrane region" description="Helical" evidence="1">
    <location>
        <begin position="7"/>
        <end position="25"/>
    </location>
</feature>
<dbReference type="AlphaFoldDB" id="A0A8J3P9J4"/>
<protein>
    <recommendedName>
        <fullName evidence="4">DUF4229 domain-containing protein</fullName>
    </recommendedName>
</protein>
<evidence type="ECO:0000256" key="1">
    <source>
        <dbReference type="SAM" id="Phobius"/>
    </source>
</evidence>
<keyword evidence="1" id="KW-1133">Transmembrane helix</keyword>
<keyword evidence="1" id="KW-0472">Membrane</keyword>
<comment type="caution">
    <text evidence="2">The sequence shown here is derived from an EMBL/GenBank/DDBJ whole genome shotgun (WGS) entry which is preliminary data.</text>
</comment>
<evidence type="ECO:0008006" key="4">
    <source>
        <dbReference type="Google" id="ProtNLM"/>
    </source>
</evidence>
<dbReference type="EMBL" id="BONI01000062">
    <property type="protein sequence ID" value="GIG09316.1"/>
    <property type="molecule type" value="Genomic_DNA"/>
</dbReference>
<sequence>MSPAVKYTLARLMLFLAVFAALWFVPNLSMLLKLMIAILVSAAASYFLLRNLRDDVAAQVEGVVDRRKAEKDRLRAALAGEDEAAAPVEEVHKTQA</sequence>
<gene>
    <name evidence="2" type="ORF">Cco03nite_60160</name>
</gene>
<accession>A0A8J3P9J4</accession>
<proteinExistence type="predicted"/>
<keyword evidence="1" id="KW-0812">Transmembrane</keyword>
<keyword evidence="3" id="KW-1185">Reference proteome</keyword>
<dbReference type="Proteomes" id="UP000630887">
    <property type="component" value="Unassembled WGS sequence"/>
</dbReference>
<reference evidence="2 3" key="1">
    <citation type="submission" date="2021-01" db="EMBL/GenBank/DDBJ databases">
        <title>Whole genome shotgun sequence of Catellatospora coxensis NBRC 107359.</title>
        <authorList>
            <person name="Komaki H."/>
            <person name="Tamura T."/>
        </authorList>
    </citation>
    <scope>NUCLEOTIDE SEQUENCE [LARGE SCALE GENOMIC DNA]</scope>
    <source>
        <strain evidence="2 3">NBRC 107359</strain>
    </source>
</reference>
<organism evidence="2 3">
    <name type="scientific">Catellatospora coxensis</name>
    <dbReference type="NCBI Taxonomy" id="310354"/>
    <lineage>
        <taxon>Bacteria</taxon>
        <taxon>Bacillati</taxon>
        <taxon>Actinomycetota</taxon>
        <taxon>Actinomycetes</taxon>
        <taxon>Micromonosporales</taxon>
        <taxon>Micromonosporaceae</taxon>
        <taxon>Catellatospora</taxon>
    </lineage>
</organism>
<dbReference type="RefSeq" id="WP_203696145.1">
    <property type="nucleotide sequence ID" value="NZ_BAAALC010000057.1"/>
</dbReference>
<dbReference type="Pfam" id="PF14012">
    <property type="entry name" value="DUF4229"/>
    <property type="match status" value="1"/>
</dbReference>
<feature type="transmembrane region" description="Helical" evidence="1">
    <location>
        <begin position="31"/>
        <end position="49"/>
    </location>
</feature>
<dbReference type="InterPro" id="IPR025323">
    <property type="entry name" value="DUF4229"/>
</dbReference>
<evidence type="ECO:0000313" key="2">
    <source>
        <dbReference type="EMBL" id="GIG09316.1"/>
    </source>
</evidence>
<evidence type="ECO:0000313" key="3">
    <source>
        <dbReference type="Proteomes" id="UP000630887"/>
    </source>
</evidence>